<dbReference type="SUPFAM" id="SSF74650">
    <property type="entry name" value="Galactose mutarotase-like"/>
    <property type="match status" value="1"/>
</dbReference>
<reference evidence="1 2" key="1">
    <citation type="submission" date="2017-12" db="EMBL/GenBank/DDBJ databases">
        <title>High-resolution comparative analysis of great ape genomes.</title>
        <authorList>
            <person name="Pollen A."/>
            <person name="Hastie A."/>
            <person name="Hormozdiari F."/>
            <person name="Dougherty M."/>
            <person name="Liu R."/>
            <person name="Chaisson M."/>
            <person name="Hoppe E."/>
            <person name="Hill C."/>
            <person name="Pang A."/>
            <person name="Hillier L."/>
            <person name="Baker C."/>
            <person name="Armstrong J."/>
            <person name="Shendure J."/>
            <person name="Paten B."/>
            <person name="Wilson R."/>
            <person name="Chao H."/>
            <person name="Schneider V."/>
            <person name="Ventura M."/>
            <person name="Kronenberg Z."/>
            <person name="Murali S."/>
            <person name="Gordon D."/>
            <person name="Cantsilieris S."/>
            <person name="Munson K."/>
            <person name="Nelson B."/>
            <person name="Raja A."/>
            <person name="Underwood J."/>
            <person name="Diekhans M."/>
            <person name="Fiddes I."/>
            <person name="Haussler D."/>
            <person name="Eichler E."/>
        </authorList>
    </citation>
    <scope>NUCLEOTIDE SEQUENCE [LARGE SCALE GENOMIC DNA]</scope>
    <source>
        <strain evidence="1">Yerkes chimp pedigree #C0471</strain>
    </source>
</reference>
<dbReference type="Proteomes" id="UP000236370">
    <property type="component" value="Unassembled WGS sequence"/>
</dbReference>
<name>A0A2J8L6J0_PANTR</name>
<dbReference type="EMBL" id="NBAG03000308">
    <property type="protein sequence ID" value="PNI42894.1"/>
    <property type="molecule type" value="Genomic_DNA"/>
</dbReference>
<accession>A0A2J8L6J0</accession>
<dbReference type="GO" id="GO:0003824">
    <property type="term" value="F:catalytic activity"/>
    <property type="evidence" value="ECO:0007669"/>
    <property type="project" value="InterPro"/>
</dbReference>
<protein>
    <submittedName>
        <fullName evidence="1">MAN2A2 isoform 31</fullName>
    </submittedName>
</protein>
<organism evidence="1 2">
    <name type="scientific">Pan troglodytes</name>
    <name type="common">Chimpanzee</name>
    <dbReference type="NCBI Taxonomy" id="9598"/>
    <lineage>
        <taxon>Eukaryota</taxon>
        <taxon>Metazoa</taxon>
        <taxon>Chordata</taxon>
        <taxon>Craniata</taxon>
        <taxon>Vertebrata</taxon>
        <taxon>Euteleostomi</taxon>
        <taxon>Mammalia</taxon>
        <taxon>Eutheria</taxon>
        <taxon>Euarchontoglires</taxon>
        <taxon>Primates</taxon>
        <taxon>Haplorrhini</taxon>
        <taxon>Catarrhini</taxon>
        <taxon>Hominidae</taxon>
        <taxon>Pan</taxon>
    </lineage>
</organism>
<evidence type="ECO:0000313" key="2">
    <source>
        <dbReference type="Proteomes" id="UP000236370"/>
    </source>
</evidence>
<proteinExistence type="predicted"/>
<dbReference type="GO" id="GO:0030246">
    <property type="term" value="F:carbohydrate binding"/>
    <property type="evidence" value="ECO:0007669"/>
    <property type="project" value="InterPro"/>
</dbReference>
<feature type="non-terminal residue" evidence="1">
    <location>
        <position position="1"/>
    </location>
</feature>
<comment type="caution">
    <text evidence="1">The sequence shown here is derived from an EMBL/GenBank/DDBJ whole genome shotgun (WGS) entry which is preliminary data.</text>
</comment>
<gene>
    <name evidence="1" type="ORF">CK820_G0032358</name>
</gene>
<dbReference type="InterPro" id="IPR011013">
    <property type="entry name" value="Gal_mutarotase_sf_dom"/>
</dbReference>
<evidence type="ECO:0000313" key="1">
    <source>
        <dbReference type="EMBL" id="PNI42894.1"/>
    </source>
</evidence>
<dbReference type="AlphaFoldDB" id="A0A2J8L6J0"/>
<dbReference type="GO" id="GO:0005975">
    <property type="term" value="P:carbohydrate metabolic process"/>
    <property type="evidence" value="ECO:0007669"/>
    <property type="project" value="InterPro"/>
</dbReference>
<sequence length="57" mass="6170">CTTSQGKVALGSLFHGLDVVFLQPTSLTLLYPLASPSNSTDVYLEPMEIATFRLRLG</sequence>